<dbReference type="PROSITE" id="PS51257">
    <property type="entry name" value="PROKAR_LIPOPROTEIN"/>
    <property type="match status" value="1"/>
</dbReference>
<proteinExistence type="predicted"/>
<dbReference type="RefSeq" id="WP_272746914.1">
    <property type="nucleotide sequence ID" value="NZ_JAQQKX010000002.1"/>
</dbReference>
<keyword evidence="1" id="KW-0732">Signal</keyword>
<gene>
    <name evidence="2" type="ORF">PQU92_04005</name>
</gene>
<reference evidence="2 3" key="1">
    <citation type="submission" date="2023-01" db="EMBL/GenBank/DDBJ databases">
        <title>Novel species of the genus Asticcacaulis isolated from rivers.</title>
        <authorList>
            <person name="Lu H."/>
        </authorList>
    </citation>
    <scope>NUCLEOTIDE SEQUENCE [LARGE SCALE GENOMIC DNA]</scope>
    <source>
        <strain evidence="2 3">BYS171W</strain>
    </source>
</reference>
<accession>A0ABT5HQV3</accession>
<sequence length="240" mass="26528">MKRLIIVASLLALTACTKPAQEAAMDRSIVGPDMEKAGPFGNFRRITFAAVRAEDTPADSQLMRIELVKGRGEEVATLYNLLSDSKPYLAGVTYHAFVPVIAETNAERQDYWIVGMNLSRTPDRSVYSVIRFTHGANFTPGQTVKVDYLSLDCDDLEIARRPVAYFAPEPPEGADASASAGEDAAPAELPEFKPEAGECEFNSLTEAYRVTAEVLRRYDQIKHFEDVPTPRWLPLVATIE</sequence>
<protein>
    <submittedName>
        <fullName evidence="2">Uncharacterized protein</fullName>
    </submittedName>
</protein>
<dbReference type="EMBL" id="JAQQKX010000002">
    <property type="protein sequence ID" value="MDC7682424.1"/>
    <property type="molecule type" value="Genomic_DNA"/>
</dbReference>
<comment type="caution">
    <text evidence="2">The sequence shown here is derived from an EMBL/GenBank/DDBJ whole genome shotgun (WGS) entry which is preliminary data.</text>
</comment>
<dbReference type="Proteomes" id="UP001214854">
    <property type="component" value="Unassembled WGS sequence"/>
</dbReference>
<feature type="chain" id="PRO_5047491486" evidence="1">
    <location>
        <begin position="21"/>
        <end position="240"/>
    </location>
</feature>
<feature type="signal peptide" evidence="1">
    <location>
        <begin position="1"/>
        <end position="20"/>
    </location>
</feature>
<evidence type="ECO:0000313" key="2">
    <source>
        <dbReference type="EMBL" id="MDC7682424.1"/>
    </source>
</evidence>
<keyword evidence="3" id="KW-1185">Reference proteome</keyword>
<evidence type="ECO:0000313" key="3">
    <source>
        <dbReference type="Proteomes" id="UP001214854"/>
    </source>
</evidence>
<organism evidence="2 3">
    <name type="scientific">Asticcacaulis aquaticus</name>
    <dbReference type="NCBI Taxonomy" id="2984212"/>
    <lineage>
        <taxon>Bacteria</taxon>
        <taxon>Pseudomonadati</taxon>
        <taxon>Pseudomonadota</taxon>
        <taxon>Alphaproteobacteria</taxon>
        <taxon>Caulobacterales</taxon>
        <taxon>Caulobacteraceae</taxon>
        <taxon>Asticcacaulis</taxon>
    </lineage>
</organism>
<evidence type="ECO:0000256" key="1">
    <source>
        <dbReference type="SAM" id="SignalP"/>
    </source>
</evidence>
<name>A0ABT5HQV3_9CAUL</name>